<protein>
    <submittedName>
        <fullName evidence="1">Uncharacterized protein</fullName>
    </submittedName>
</protein>
<dbReference type="OrthoDB" id="411871at2759"/>
<proteinExistence type="predicted"/>
<feature type="non-terminal residue" evidence="1">
    <location>
        <position position="1"/>
    </location>
</feature>
<organism evidence="1 2">
    <name type="scientific">Arctia plantaginis</name>
    <name type="common">Wood tiger moth</name>
    <name type="synonym">Phalaena plantaginis</name>
    <dbReference type="NCBI Taxonomy" id="874455"/>
    <lineage>
        <taxon>Eukaryota</taxon>
        <taxon>Metazoa</taxon>
        <taxon>Ecdysozoa</taxon>
        <taxon>Arthropoda</taxon>
        <taxon>Hexapoda</taxon>
        <taxon>Insecta</taxon>
        <taxon>Pterygota</taxon>
        <taxon>Neoptera</taxon>
        <taxon>Endopterygota</taxon>
        <taxon>Lepidoptera</taxon>
        <taxon>Glossata</taxon>
        <taxon>Ditrysia</taxon>
        <taxon>Noctuoidea</taxon>
        <taxon>Erebidae</taxon>
        <taxon>Arctiinae</taxon>
        <taxon>Arctia</taxon>
    </lineage>
</organism>
<reference evidence="1 2" key="1">
    <citation type="submission" date="2020-04" db="EMBL/GenBank/DDBJ databases">
        <authorList>
            <person name="Wallbank WR R."/>
            <person name="Pardo Diaz C."/>
            <person name="Kozak K."/>
            <person name="Martin S."/>
            <person name="Jiggins C."/>
            <person name="Moest M."/>
            <person name="Warren A I."/>
            <person name="Byers J.R.P. K."/>
            <person name="Montejo-Kovacevich G."/>
            <person name="Yen C E."/>
        </authorList>
    </citation>
    <scope>NUCLEOTIDE SEQUENCE [LARGE SCALE GENOMIC DNA]</scope>
</reference>
<dbReference type="AlphaFoldDB" id="A0A8S1BDT0"/>
<dbReference type="EMBL" id="CADEBC010000719">
    <property type="protein sequence ID" value="CAB3260117.1"/>
    <property type="molecule type" value="Genomic_DNA"/>
</dbReference>
<accession>A0A8S1BDT0</accession>
<dbReference type="Proteomes" id="UP000494106">
    <property type="component" value="Unassembled WGS sequence"/>
</dbReference>
<keyword evidence="2" id="KW-1185">Reference proteome</keyword>
<comment type="caution">
    <text evidence="1">The sequence shown here is derived from an EMBL/GenBank/DDBJ whole genome shotgun (WGS) entry which is preliminary data.</text>
</comment>
<name>A0A8S1BDT0_ARCPL</name>
<gene>
    <name evidence="1" type="ORF">APLA_LOCUS17238</name>
</gene>
<evidence type="ECO:0000313" key="2">
    <source>
        <dbReference type="Proteomes" id="UP000494106"/>
    </source>
</evidence>
<evidence type="ECO:0000313" key="1">
    <source>
        <dbReference type="EMBL" id="CAB3260117.1"/>
    </source>
</evidence>
<sequence length="65" mass="6945">ANLQRKKLATSEVLIEAGKRKVAVALLQEPYVGGLKGDDGVTGECVYSKTPIAEKAPWKGSNRCT</sequence>